<gene>
    <name evidence="1" type="ORF">LCGC14_3071500</name>
</gene>
<protein>
    <recommendedName>
        <fullName evidence="2">Toprim domain-containing protein</fullName>
    </recommendedName>
</protein>
<dbReference type="EMBL" id="LAZR01065348">
    <property type="protein sequence ID" value="KKK55741.1"/>
    <property type="molecule type" value="Genomic_DNA"/>
</dbReference>
<reference evidence="1" key="1">
    <citation type="journal article" date="2015" name="Nature">
        <title>Complex archaea that bridge the gap between prokaryotes and eukaryotes.</title>
        <authorList>
            <person name="Spang A."/>
            <person name="Saw J.H."/>
            <person name="Jorgensen S.L."/>
            <person name="Zaremba-Niedzwiedzka K."/>
            <person name="Martijn J."/>
            <person name="Lind A.E."/>
            <person name="van Eijk R."/>
            <person name="Schleper C."/>
            <person name="Guy L."/>
            <person name="Ettema T.J."/>
        </authorList>
    </citation>
    <scope>NUCLEOTIDE SEQUENCE</scope>
</reference>
<name>A0A0F8Z6I7_9ZZZZ</name>
<evidence type="ECO:0000313" key="1">
    <source>
        <dbReference type="EMBL" id="KKK55741.1"/>
    </source>
</evidence>
<evidence type="ECO:0008006" key="2">
    <source>
        <dbReference type="Google" id="ProtNLM"/>
    </source>
</evidence>
<accession>A0A0F8Z6I7</accession>
<comment type="caution">
    <text evidence="1">The sequence shown here is derived from an EMBL/GenBank/DDBJ whole genome shotgun (WGS) entry which is preliminary data.</text>
</comment>
<sequence>MWLLQLNRRIIGDLKAVHKYSKDDILQWLLGSFAVKGRQDNELNFACPSCGHESCYFNIKKQIGYCHRASCHKTFDIKSMVDIIGFAPELAGYIPELDNKVEIKPIELPKGAYPIKHMHEAVDALYIRGVDWDMIQKFHIHQNKTHIIVPIFEGGQLVQYNSRRVDKKKSVEEWFETDGKPYNYGTGHPITDFFLGWEECKLWDSIVLAENTFVSMWLRDLNCTTTFGSHLSETQIDKLVHSNVKHVTMLWDEGANSQKAQSALKQVGIPCDTIWIEGQPDDHSKEYIRRLIGECRN</sequence>
<proteinExistence type="predicted"/>
<dbReference type="AlphaFoldDB" id="A0A0F8Z6I7"/>
<organism evidence="1">
    <name type="scientific">marine sediment metagenome</name>
    <dbReference type="NCBI Taxonomy" id="412755"/>
    <lineage>
        <taxon>unclassified sequences</taxon>
        <taxon>metagenomes</taxon>
        <taxon>ecological metagenomes</taxon>
    </lineage>
</organism>